<reference evidence="2 3" key="1">
    <citation type="journal article" date="2016" name="Environ. Microbiol.">
        <title>New Methyloceanibacter diversity from North Sea sediments includes methanotroph containing solely the soluble methane monooxygenase.</title>
        <authorList>
            <person name="Vekeman B."/>
            <person name="Kerckhof F.M."/>
            <person name="Cremers G."/>
            <person name="de Vos P."/>
            <person name="Vandamme P."/>
            <person name="Boon N."/>
            <person name="Op den Camp H.J."/>
            <person name="Heylen K."/>
        </authorList>
    </citation>
    <scope>NUCLEOTIDE SEQUENCE [LARGE SCALE GENOMIC DNA]</scope>
    <source>
        <strain evidence="2 3">R-67175</strain>
    </source>
</reference>
<sequence length="347" mass="37786">MSPGFAGFLGANKISVAISSYQSGKFYLLGQNVEGGLLVDERFFRKAMGICVPDQQTLLLATLFQIIKFKNVLEPDQLVNNVFDHCYVPRELFVTGELDAHDVGQLKDGRIIFVNTTHNCLATTSDRHSFTPLWKPPFVSKIVKEDRCHLNGLAMEDGVPRYVTAVSKSDTIDGWRDRRFDGGIVIDVATGEIVIGGLSMPHSPRVYNGKLYVLNSGTGELGWVEPAAKAADAKFHVVAFCPGFVRGLGFHGNFALVGLSKPRYERFEGLALDKKLADADSEPWCGVQVIDLNTGACVHWFRIDGPVGELYDVAVVPGVMRGMSLGFASNEVLGLITHDPLAEGGLA</sequence>
<proteinExistence type="predicted"/>
<evidence type="ECO:0000259" key="1">
    <source>
        <dbReference type="Pfam" id="PF16261"/>
    </source>
</evidence>
<keyword evidence="3" id="KW-1185">Reference proteome</keyword>
<organism evidence="2 3">
    <name type="scientific">Methyloceanibacter superfactus</name>
    <dbReference type="NCBI Taxonomy" id="1774969"/>
    <lineage>
        <taxon>Bacteria</taxon>
        <taxon>Pseudomonadati</taxon>
        <taxon>Pseudomonadota</taxon>
        <taxon>Alphaproteobacteria</taxon>
        <taxon>Hyphomicrobiales</taxon>
        <taxon>Hyphomicrobiaceae</taxon>
        <taxon>Methyloceanibacter</taxon>
    </lineage>
</organism>
<evidence type="ECO:0000313" key="3">
    <source>
        <dbReference type="Proteomes" id="UP000094472"/>
    </source>
</evidence>
<dbReference type="SUPFAM" id="SSF63825">
    <property type="entry name" value="YWTD domain"/>
    <property type="match status" value="1"/>
</dbReference>
<dbReference type="STRING" id="1774969.AUC69_08315"/>
<feature type="domain" description="Conserved hypothetical protein CHP03032" evidence="1">
    <location>
        <begin position="5"/>
        <end position="324"/>
    </location>
</feature>
<dbReference type="NCBIfam" id="TIGR03032">
    <property type="entry name" value="TIGR03032 family protein"/>
    <property type="match status" value="1"/>
</dbReference>
<comment type="caution">
    <text evidence="2">The sequence shown here is derived from an EMBL/GenBank/DDBJ whole genome shotgun (WGS) entry which is preliminary data.</text>
</comment>
<dbReference type="AlphaFoldDB" id="A0A1E3W1V0"/>
<dbReference type="OrthoDB" id="238183at2"/>
<dbReference type="EMBL" id="LPWF01000016">
    <property type="protein sequence ID" value="ODR99787.1"/>
    <property type="molecule type" value="Genomic_DNA"/>
</dbReference>
<protein>
    <recommendedName>
        <fullName evidence="1">Conserved hypothetical protein CHP03032 domain-containing protein</fullName>
    </recommendedName>
</protein>
<dbReference type="InterPro" id="IPR017481">
    <property type="entry name" value="CHP03032"/>
</dbReference>
<name>A0A1E3W1V0_9HYPH</name>
<accession>A0A1E3W1V0</accession>
<dbReference type="Pfam" id="PF16261">
    <property type="entry name" value="DUF4915"/>
    <property type="match status" value="1"/>
</dbReference>
<dbReference type="Proteomes" id="UP000094472">
    <property type="component" value="Unassembled WGS sequence"/>
</dbReference>
<gene>
    <name evidence="2" type="ORF">AUC69_08315</name>
</gene>
<evidence type="ECO:0000313" key="2">
    <source>
        <dbReference type="EMBL" id="ODR99787.1"/>
    </source>
</evidence>